<reference evidence="1 2" key="1">
    <citation type="submission" date="2017-05" db="EMBL/GenBank/DDBJ databases">
        <authorList>
            <person name="Varghese N."/>
            <person name="Submissions S."/>
        </authorList>
    </citation>
    <scope>NUCLEOTIDE SEQUENCE [LARGE SCALE GENOMIC DNA]</scope>
    <source>
        <strain evidence="1 2">DSM 15360</strain>
    </source>
</reference>
<dbReference type="Proteomes" id="UP001157915">
    <property type="component" value="Unassembled WGS sequence"/>
</dbReference>
<name>A0ABY1NY28_9BACT</name>
<keyword evidence="2" id="KW-1185">Reference proteome</keyword>
<sequence length="53" mass="6168">MNNKEKRLNIKKLQNNIKEVMPSILKEIEVYEDALKKSSLKRKPTVAPQFNLG</sequence>
<comment type="caution">
    <text evidence="1">The sequence shown here is derived from an EMBL/GenBank/DDBJ whole genome shotgun (WGS) entry which is preliminary data.</text>
</comment>
<gene>
    <name evidence="1" type="ORF">SAMN06265367_10343</name>
</gene>
<proteinExistence type="predicted"/>
<dbReference type="EMBL" id="FXUA01000003">
    <property type="protein sequence ID" value="SMP19872.1"/>
    <property type="molecule type" value="Genomic_DNA"/>
</dbReference>
<organism evidence="1 2">
    <name type="scientific">Algoriphagus winogradskyi</name>
    <dbReference type="NCBI Taxonomy" id="237017"/>
    <lineage>
        <taxon>Bacteria</taxon>
        <taxon>Pseudomonadati</taxon>
        <taxon>Bacteroidota</taxon>
        <taxon>Cytophagia</taxon>
        <taxon>Cytophagales</taxon>
        <taxon>Cyclobacteriaceae</taxon>
        <taxon>Algoriphagus</taxon>
    </lineage>
</organism>
<accession>A0ABY1NY28</accession>
<dbReference type="RefSeq" id="WP_283412579.1">
    <property type="nucleotide sequence ID" value="NZ_FXUA01000003.1"/>
</dbReference>
<evidence type="ECO:0000313" key="2">
    <source>
        <dbReference type="Proteomes" id="UP001157915"/>
    </source>
</evidence>
<evidence type="ECO:0000313" key="1">
    <source>
        <dbReference type="EMBL" id="SMP19872.1"/>
    </source>
</evidence>
<protein>
    <submittedName>
        <fullName evidence="1">Uncharacterized protein</fullName>
    </submittedName>
</protein>